<dbReference type="Proteomes" id="UP000663853">
    <property type="component" value="Unassembled WGS sequence"/>
</dbReference>
<accession>A0A8H3C3I5</accession>
<dbReference type="AlphaFoldDB" id="A0A8H3C3I5"/>
<evidence type="ECO:0000313" key="3">
    <source>
        <dbReference type="Proteomes" id="UP000663853"/>
    </source>
</evidence>
<gene>
    <name evidence="2" type="ORF">RDB_LOCUS74436</name>
</gene>
<name>A0A8H3C3I5_9AGAM</name>
<dbReference type="EMBL" id="CAJMXA010001820">
    <property type="protein sequence ID" value="CAE6470786.1"/>
    <property type="molecule type" value="Genomic_DNA"/>
</dbReference>
<reference evidence="2" key="1">
    <citation type="submission" date="2021-01" db="EMBL/GenBank/DDBJ databases">
        <authorList>
            <person name="Kaushik A."/>
        </authorList>
    </citation>
    <scope>NUCLEOTIDE SEQUENCE</scope>
    <source>
        <strain evidence="2">AG6-10EEA</strain>
    </source>
</reference>
<proteinExistence type="predicted"/>
<evidence type="ECO:0000313" key="2">
    <source>
        <dbReference type="EMBL" id="CAE6470786.1"/>
    </source>
</evidence>
<feature type="compositionally biased region" description="Basic residues" evidence="1">
    <location>
        <begin position="275"/>
        <end position="298"/>
    </location>
</feature>
<comment type="caution">
    <text evidence="2">The sequence shown here is derived from an EMBL/GenBank/DDBJ whole genome shotgun (WGS) entry which is preliminary data.</text>
</comment>
<feature type="region of interest" description="Disordered" evidence="1">
    <location>
        <begin position="273"/>
        <end position="310"/>
    </location>
</feature>
<protein>
    <submittedName>
        <fullName evidence="2">Uncharacterized protein</fullName>
    </submittedName>
</protein>
<organism evidence="2 3">
    <name type="scientific">Rhizoctonia solani</name>
    <dbReference type="NCBI Taxonomy" id="456999"/>
    <lineage>
        <taxon>Eukaryota</taxon>
        <taxon>Fungi</taxon>
        <taxon>Dikarya</taxon>
        <taxon>Basidiomycota</taxon>
        <taxon>Agaricomycotina</taxon>
        <taxon>Agaricomycetes</taxon>
        <taxon>Cantharellales</taxon>
        <taxon>Ceratobasidiaceae</taxon>
        <taxon>Rhizoctonia</taxon>
    </lineage>
</organism>
<evidence type="ECO:0000256" key="1">
    <source>
        <dbReference type="SAM" id="MobiDB-lite"/>
    </source>
</evidence>
<sequence length="310" mass="34143">MAQPTFTHGAFDFNFTYSQPAALDALPTTGFPNAWEYSDIPNIELDQELVNMCSNMTAEEIQQMVDSFAVSFAALPQEAQFVSFETSGFQAPAQTYQSTPNVLPQPRMIVPSQAPVSAAPAPERLRSTPVASGSQTHHGAVLLKAVTLLQLNMRFNPRFRKMGIVSCPDRIDLKAGMEREDAMIGAGYLPQTHIPWEQALKLLGKQGFRTYHCSEMKRAKASNIELPPVPEWITRYCFTKGAGRKPTGVIKNSPAAISLKNKQTVAKILLARNNPTRRSKAAARKNKNKNKGKGKGKGKGVEIHNTYGRQ</sequence>